<dbReference type="SMART" id="SM00355">
    <property type="entry name" value="ZnF_C2H2"/>
    <property type="match status" value="13"/>
</dbReference>
<accession>A0A226EVQ6</accession>
<dbReference type="GO" id="GO:0006357">
    <property type="term" value="P:regulation of transcription by RNA polymerase II"/>
    <property type="evidence" value="ECO:0007669"/>
    <property type="project" value="TreeGrafter"/>
</dbReference>
<evidence type="ECO:0000256" key="10">
    <source>
        <dbReference type="PROSITE-ProRule" id="PRU00042"/>
    </source>
</evidence>
<dbReference type="FunFam" id="3.30.160.60:FF:000446">
    <property type="entry name" value="Zinc finger protein"/>
    <property type="match status" value="1"/>
</dbReference>
<evidence type="ECO:0000256" key="11">
    <source>
        <dbReference type="SAM" id="MobiDB-lite"/>
    </source>
</evidence>
<dbReference type="PROSITE" id="PS50157">
    <property type="entry name" value="ZINC_FINGER_C2H2_2"/>
    <property type="match status" value="12"/>
</dbReference>
<dbReference type="FunFam" id="3.30.160.60:FF:000100">
    <property type="entry name" value="Zinc finger 45-like"/>
    <property type="match status" value="1"/>
</dbReference>
<name>A0A226EVQ6_FOLCA</name>
<dbReference type="FunFam" id="3.30.160.60:FF:000322">
    <property type="entry name" value="GDNF-inducible zinc finger protein 1"/>
    <property type="match status" value="1"/>
</dbReference>
<evidence type="ECO:0000256" key="9">
    <source>
        <dbReference type="ARBA" id="ARBA00023242"/>
    </source>
</evidence>
<comment type="subcellular location">
    <subcellularLocation>
        <location evidence="1">Nucleus</location>
    </subcellularLocation>
</comment>
<dbReference type="GO" id="GO:0005634">
    <property type="term" value="C:nucleus"/>
    <property type="evidence" value="ECO:0007669"/>
    <property type="project" value="UniProtKB-SubCell"/>
</dbReference>
<evidence type="ECO:0000256" key="3">
    <source>
        <dbReference type="ARBA" id="ARBA00022737"/>
    </source>
</evidence>
<dbReference type="InterPro" id="IPR008598">
    <property type="entry name" value="Di19_Zn-bd"/>
</dbReference>
<keyword evidence="14" id="KW-1185">Reference proteome</keyword>
<comment type="caution">
    <text evidence="13">The sequence shown here is derived from an EMBL/GenBank/DDBJ whole genome shotgun (WGS) entry which is preliminary data.</text>
</comment>
<feature type="domain" description="C2H2-type" evidence="12">
    <location>
        <begin position="550"/>
        <end position="573"/>
    </location>
</feature>
<keyword evidence="5" id="KW-0862">Zinc</keyword>
<evidence type="ECO:0000256" key="4">
    <source>
        <dbReference type="ARBA" id="ARBA00022771"/>
    </source>
</evidence>
<reference evidence="13 14" key="1">
    <citation type="submission" date="2015-12" db="EMBL/GenBank/DDBJ databases">
        <title>The genome of Folsomia candida.</title>
        <authorList>
            <person name="Faddeeva A."/>
            <person name="Derks M.F."/>
            <person name="Anvar Y."/>
            <person name="Smit S."/>
            <person name="Van Straalen N."/>
            <person name="Roelofs D."/>
        </authorList>
    </citation>
    <scope>NUCLEOTIDE SEQUENCE [LARGE SCALE GENOMIC DNA]</scope>
    <source>
        <strain evidence="13 14">VU population</strain>
        <tissue evidence="13">Whole body</tissue>
    </source>
</reference>
<dbReference type="InterPro" id="IPR013087">
    <property type="entry name" value="Znf_C2H2_type"/>
</dbReference>
<feature type="domain" description="C2H2-type" evidence="12">
    <location>
        <begin position="375"/>
        <end position="402"/>
    </location>
</feature>
<dbReference type="OrthoDB" id="6020621at2759"/>
<dbReference type="Pfam" id="PF05605">
    <property type="entry name" value="zf-Di19"/>
    <property type="match status" value="1"/>
</dbReference>
<protein>
    <submittedName>
        <fullName evidence="13">Zinc finger protein 93</fullName>
    </submittedName>
</protein>
<feature type="region of interest" description="Disordered" evidence="11">
    <location>
        <begin position="710"/>
        <end position="735"/>
    </location>
</feature>
<feature type="domain" description="C2H2-type" evidence="12">
    <location>
        <begin position="488"/>
        <end position="516"/>
    </location>
</feature>
<keyword evidence="3" id="KW-0677">Repeat</keyword>
<dbReference type="PANTHER" id="PTHR24404:SF114">
    <property type="entry name" value="KLUMPFUSS, ISOFORM B-RELATED"/>
    <property type="match status" value="1"/>
</dbReference>
<feature type="domain" description="C2H2-type" evidence="12">
    <location>
        <begin position="522"/>
        <end position="549"/>
    </location>
</feature>
<evidence type="ECO:0000256" key="6">
    <source>
        <dbReference type="ARBA" id="ARBA00023015"/>
    </source>
</evidence>
<dbReference type="Pfam" id="PF13912">
    <property type="entry name" value="zf-C2H2_6"/>
    <property type="match status" value="2"/>
</dbReference>
<feature type="domain" description="C2H2-type" evidence="12">
    <location>
        <begin position="582"/>
        <end position="609"/>
    </location>
</feature>
<dbReference type="AlphaFoldDB" id="A0A226EVQ6"/>
<keyword evidence="2" id="KW-0479">Metal-binding</keyword>
<keyword evidence="9" id="KW-0539">Nucleus</keyword>
<dbReference type="EMBL" id="LNIX01000001">
    <property type="protein sequence ID" value="OXA61693.1"/>
    <property type="molecule type" value="Genomic_DNA"/>
</dbReference>
<keyword evidence="8" id="KW-0804">Transcription</keyword>
<dbReference type="InterPro" id="IPR036236">
    <property type="entry name" value="Znf_C2H2_sf"/>
</dbReference>
<feature type="domain" description="C2H2-type" evidence="12">
    <location>
        <begin position="611"/>
        <end position="639"/>
    </location>
</feature>
<dbReference type="GO" id="GO:0003700">
    <property type="term" value="F:DNA-binding transcription factor activity"/>
    <property type="evidence" value="ECO:0007669"/>
    <property type="project" value="TreeGrafter"/>
</dbReference>
<keyword evidence="7" id="KW-0238">DNA-binding</keyword>
<evidence type="ECO:0000313" key="14">
    <source>
        <dbReference type="Proteomes" id="UP000198287"/>
    </source>
</evidence>
<evidence type="ECO:0000256" key="8">
    <source>
        <dbReference type="ARBA" id="ARBA00023163"/>
    </source>
</evidence>
<dbReference type="GO" id="GO:0008270">
    <property type="term" value="F:zinc ion binding"/>
    <property type="evidence" value="ECO:0007669"/>
    <property type="project" value="UniProtKB-KW"/>
</dbReference>
<dbReference type="Proteomes" id="UP000198287">
    <property type="component" value="Unassembled WGS sequence"/>
</dbReference>
<feature type="compositionally biased region" description="Basic residues" evidence="11">
    <location>
        <begin position="204"/>
        <end position="213"/>
    </location>
</feature>
<feature type="domain" description="C2H2-type" evidence="12">
    <location>
        <begin position="345"/>
        <end position="373"/>
    </location>
</feature>
<evidence type="ECO:0000313" key="13">
    <source>
        <dbReference type="EMBL" id="OXA61693.1"/>
    </source>
</evidence>
<evidence type="ECO:0000256" key="1">
    <source>
        <dbReference type="ARBA" id="ARBA00004123"/>
    </source>
</evidence>
<dbReference type="OMA" id="LEWHIRQ"/>
<dbReference type="PANTHER" id="PTHR24404">
    <property type="entry name" value="ZINC FINGER PROTEIN"/>
    <property type="match status" value="1"/>
</dbReference>
<feature type="region of interest" description="Disordered" evidence="11">
    <location>
        <begin position="188"/>
        <end position="241"/>
    </location>
</feature>
<evidence type="ECO:0000256" key="5">
    <source>
        <dbReference type="ARBA" id="ARBA00022833"/>
    </source>
</evidence>
<gene>
    <name evidence="13" type="ORF">Fcan01_00608</name>
</gene>
<dbReference type="GO" id="GO:0000978">
    <property type="term" value="F:RNA polymerase II cis-regulatory region sequence-specific DNA binding"/>
    <property type="evidence" value="ECO:0007669"/>
    <property type="project" value="TreeGrafter"/>
</dbReference>
<proteinExistence type="predicted"/>
<dbReference type="Gene3D" id="3.30.160.60">
    <property type="entry name" value="Classic Zinc Finger"/>
    <property type="match status" value="8"/>
</dbReference>
<evidence type="ECO:0000256" key="7">
    <source>
        <dbReference type="ARBA" id="ARBA00023125"/>
    </source>
</evidence>
<feature type="domain" description="C2H2-type" evidence="12">
    <location>
        <begin position="431"/>
        <end position="458"/>
    </location>
</feature>
<feature type="domain" description="C2H2-type" evidence="12">
    <location>
        <begin position="405"/>
        <end position="432"/>
    </location>
</feature>
<dbReference type="Pfam" id="PF00096">
    <property type="entry name" value="zf-C2H2"/>
    <property type="match status" value="4"/>
</dbReference>
<feature type="domain" description="C2H2-type" evidence="12">
    <location>
        <begin position="316"/>
        <end position="344"/>
    </location>
</feature>
<dbReference type="PROSITE" id="PS00028">
    <property type="entry name" value="ZINC_FINGER_C2H2_1"/>
    <property type="match status" value="11"/>
</dbReference>
<feature type="domain" description="C2H2-type" evidence="12">
    <location>
        <begin position="674"/>
        <end position="698"/>
    </location>
</feature>
<feature type="domain" description="C2H2-type" evidence="12">
    <location>
        <begin position="644"/>
        <end position="672"/>
    </location>
</feature>
<keyword evidence="4 10" id="KW-0863">Zinc-finger</keyword>
<dbReference type="InterPro" id="IPR050589">
    <property type="entry name" value="Ikaros_C2H2-ZF"/>
</dbReference>
<organism evidence="13 14">
    <name type="scientific">Folsomia candida</name>
    <name type="common">Springtail</name>
    <dbReference type="NCBI Taxonomy" id="158441"/>
    <lineage>
        <taxon>Eukaryota</taxon>
        <taxon>Metazoa</taxon>
        <taxon>Ecdysozoa</taxon>
        <taxon>Arthropoda</taxon>
        <taxon>Hexapoda</taxon>
        <taxon>Collembola</taxon>
        <taxon>Entomobryomorpha</taxon>
        <taxon>Isotomoidea</taxon>
        <taxon>Isotomidae</taxon>
        <taxon>Proisotominae</taxon>
        <taxon>Folsomia</taxon>
    </lineage>
</organism>
<sequence>MTTTCLLCLHKDDSSSSFNNANFFGDSTSIKIVTLYELLRPLVSCQKNVNTYVDADTCFLCQNCFLATREAVEIRNQIFKLETRLREKVDTIKLRILDSNTKIETGEERYVELGRILAIRNYLMDENHNKTAELGDVQVKEEQVQEEYDFLDGYPTISEDEYRPHKLEIDSDADSSFCILPDLTAPVRVRAPKRKRPPPSPSRRPAKNHKCSAKSKPAFANEEETQPTRRSTRPKKPTMSQNLTKLFAEEKRLAQEDRVILPKRQLKKRKLDDSDYSDELNLPNKKVGRTKWKCTLCERYWPSKDELNAHHARQKLPCPLCPSTFCASQVRDDHIKNVHSTTRPYQCPHCDKKTARQTALGAHIYMKHETDEKSHTCPQCDKKFSLEENFQRHVNLHKFEKTRPFVCNVCDSRFSTRDVLDKHTKTHVKSVQCDLCDFKCRMHYLLVQHMRRHTGEKSHKCPYCEETFIDYSTRQRHIFALHETTPMHQCHICPKSFFTMGELNAHIRKVHEDKSLRKPVIISCSSCDEKFKTVTTMKAHRVEMHGDEPFICDECGGSYVTLLALKKHKMRHSIPVTTERLFKCDICDASFRTKSSLTGHTQTHTGGGRRHNCPSCGNTYRKKLHVLRHMIHIHNADYDGETSHKCDPCGKGFPTKGLLEWHIRQLHTGNGPKYPCTHCDAAYSDNTMLTWHIRGHHGIMVGGLRKHSKTWKVKPKKKVGEEGLSSADGGSREGANNLTESVIVEEGVVWGVGQQVWLG</sequence>
<evidence type="ECO:0000259" key="12">
    <source>
        <dbReference type="PROSITE" id="PS50157"/>
    </source>
</evidence>
<dbReference type="SUPFAM" id="SSF57667">
    <property type="entry name" value="beta-beta-alpha zinc fingers"/>
    <property type="match status" value="6"/>
</dbReference>
<keyword evidence="6" id="KW-0805">Transcription regulation</keyword>
<evidence type="ECO:0000256" key="2">
    <source>
        <dbReference type="ARBA" id="ARBA00022723"/>
    </source>
</evidence>